<dbReference type="Proteomes" id="UP001152759">
    <property type="component" value="Chromosome 8"/>
</dbReference>
<dbReference type="SMART" id="SM00336">
    <property type="entry name" value="BBOX"/>
    <property type="match status" value="1"/>
</dbReference>
<dbReference type="SMART" id="SM00061">
    <property type="entry name" value="MATH"/>
    <property type="match status" value="1"/>
</dbReference>
<gene>
    <name evidence="11" type="ORF">BEMITA_LOCUS12833</name>
</gene>
<keyword evidence="12" id="KW-1185">Reference proteome</keyword>
<dbReference type="InterPro" id="IPR000315">
    <property type="entry name" value="Znf_B-box"/>
</dbReference>
<keyword evidence="4 6" id="KW-0863">Zinc-finger</keyword>
<dbReference type="GO" id="GO:0070842">
    <property type="term" value="P:aggresome assembly"/>
    <property type="evidence" value="ECO:0007669"/>
    <property type="project" value="TreeGrafter"/>
</dbReference>
<feature type="compositionally biased region" description="Polar residues" evidence="7">
    <location>
        <begin position="589"/>
        <end position="599"/>
    </location>
</feature>
<dbReference type="InterPro" id="IPR053003">
    <property type="entry name" value="TRIM_RBCC_E3_ubiq-ligases"/>
</dbReference>
<evidence type="ECO:0000313" key="12">
    <source>
        <dbReference type="Proteomes" id="UP001152759"/>
    </source>
</evidence>
<dbReference type="GO" id="GO:0005778">
    <property type="term" value="C:peroxisomal membrane"/>
    <property type="evidence" value="ECO:0007669"/>
    <property type="project" value="TreeGrafter"/>
</dbReference>
<dbReference type="PANTHER" id="PTHR36754">
    <property type="entry name" value="E3 UBIQUITIN-PROTEIN LIGASE TRIM37"/>
    <property type="match status" value="1"/>
</dbReference>
<keyword evidence="2" id="KW-0963">Cytoplasm</keyword>
<evidence type="ECO:0000256" key="7">
    <source>
        <dbReference type="SAM" id="MobiDB-lite"/>
    </source>
</evidence>
<dbReference type="GO" id="GO:0061630">
    <property type="term" value="F:ubiquitin protein ligase activity"/>
    <property type="evidence" value="ECO:0007669"/>
    <property type="project" value="TreeGrafter"/>
</dbReference>
<feature type="domain" description="RING-type" evidence="8">
    <location>
        <begin position="25"/>
        <end position="66"/>
    </location>
</feature>
<keyword evidence="5" id="KW-0862">Zinc</keyword>
<dbReference type="CDD" id="cd03773">
    <property type="entry name" value="MATH_TRIM37"/>
    <property type="match status" value="1"/>
</dbReference>
<dbReference type="Pfam" id="PF00643">
    <property type="entry name" value="zf-B_box"/>
    <property type="match status" value="1"/>
</dbReference>
<feature type="region of interest" description="Disordered" evidence="7">
    <location>
        <begin position="749"/>
        <end position="795"/>
    </location>
</feature>
<dbReference type="GO" id="GO:0005164">
    <property type="term" value="F:tumor necrosis factor receptor binding"/>
    <property type="evidence" value="ECO:0007669"/>
    <property type="project" value="TreeGrafter"/>
</dbReference>
<dbReference type="SMART" id="SM00502">
    <property type="entry name" value="BBC"/>
    <property type="match status" value="1"/>
</dbReference>
<evidence type="ECO:0000256" key="3">
    <source>
        <dbReference type="ARBA" id="ARBA00022723"/>
    </source>
</evidence>
<feature type="compositionally biased region" description="Polar residues" evidence="7">
    <location>
        <begin position="760"/>
        <end position="769"/>
    </location>
</feature>
<evidence type="ECO:0000259" key="10">
    <source>
        <dbReference type="PROSITE" id="PS50144"/>
    </source>
</evidence>
<feature type="compositionally biased region" description="Acidic residues" evidence="7">
    <location>
        <begin position="610"/>
        <end position="625"/>
    </location>
</feature>
<reference evidence="11" key="1">
    <citation type="submission" date="2021-12" db="EMBL/GenBank/DDBJ databases">
        <authorList>
            <person name="King R."/>
        </authorList>
    </citation>
    <scope>NUCLEOTIDE SEQUENCE</scope>
</reference>
<evidence type="ECO:0000256" key="2">
    <source>
        <dbReference type="ARBA" id="ARBA00022490"/>
    </source>
</evidence>
<feature type="compositionally biased region" description="Basic and acidic residues" evidence="7">
    <location>
        <begin position="850"/>
        <end position="864"/>
    </location>
</feature>
<dbReference type="Pfam" id="PF22486">
    <property type="entry name" value="MATH_2"/>
    <property type="match status" value="1"/>
</dbReference>
<dbReference type="InterPro" id="IPR001841">
    <property type="entry name" value="Znf_RING"/>
</dbReference>
<keyword evidence="3" id="KW-0479">Metal-binding</keyword>
<dbReference type="GO" id="GO:0031625">
    <property type="term" value="F:ubiquitin protein ligase binding"/>
    <property type="evidence" value="ECO:0007669"/>
    <property type="project" value="TreeGrafter"/>
</dbReference>
<evidence type="ECO:0000259" key="8">
    <source>
        <dbReference type="PROSITE" id="PS50089"/>
    </source>
</evidence>
<dbReference type="InterPro" id="IPR008974">
    <property type="entry name" value="TRAF-like"/>
</dbReference>
<dbReference type="InterPro" id="IPR003649">
    <property type="entry name" value="Bbox_C"/>
</dbReference>
<dbReference type="Gene3D" id="3.30.40.10">
    <property type="entry name" value="Zinc/RING finger domain, C3HC4 (zinc finger)"/>
    <property type="match status" value="1"/>
</dbReference>
<dbReference type="CDD" id="cd16619">
    <property type="entry name" value="mRING-HC-C4C4_TRIM37_C-VIII"/>
    <property type="match status" value="1"/>
</dbReference>
<dbReference type="SUPFAM" id="SSF49599">
    <property type="entry name" value="TRAF domain-like"/>
    <property type="match status" value="1"/>
</dbReference>
<protein>
    <recommendedName>
        <fullName evidence="13">E3 ubiquitin-protein ligase TRIM37</fullName>
    </recommendedName>
</protein>
<dbReference type="SUPFAM" id="SSF57845">
    <property type="entry name" value="B-box zinc-binding domain"/>
    <property type="match status" value="1"/>
</dbReference>
<dbReference type="AlphaFoldDB" id="A0A9P0AHB3"/>
<name>A0A9P0AHB3_BEMTA</name>
<dbReference type="InterPro" id="IPR002083">
    <property type="entry name" value="MATH/TRAF_dom"/>
</dbReference>
<feature type="region of interest" description="Disordered" evidence="7">
    <location>
        <begin position="498"/>
        <end position="525"/>
    </location>
</feature>
<dbReference type="GO" id="GO:0006513">
    <property type="term" value="P:protein monoubiquitination"/>
    <property type="evidence" value="ECO:0007669"/>
    <property type="project" value="TreeGrafter"/>
</dbReference>
<feature type="compositionally biased region" description="Polar residues" evidence="7">
    <location>
        <begin position="865"/>
        <end position="874"/>
    </location>
</feature>
<dbReference type="PANTHER" id="PTHR36754:SF2">
    <property type="entry name" value="E3 UBIQUITIN-PROTEIN LIGASE TRIM37"/>
    <property type="match status" value="1"/>
</dbReference>
<evidence type="ECO:0000259" key="9">
    <source>
        <dbReference type="PROSITE" id="PS50119"/>
    </source>
</evidence>
<feature type="region of interest" description="Disordered" evidence="7">
    <location>
        <begin position="610"/>
        <end position="640"/>
    </location>
</feature>
<evidence type="ECO:0000256" key="5">
    <source>
        <dbReference type="ARBA" id="ARBA00022833"/>
    </source>
</evidence>
<dbReference type="KEGG" id="btab:109032558"/>
<dbReference type="PROSITE" id="PS50119">
    <property type="entry name" value="ZF_BBOX"/>
    <property type="match status" value="1"/>
</dbReference>
<feature type="domain" description="MATH" evidence="10">
    <location>
        <begin position="289"/>
        <end position="416"/>
    </location>
</feature>
<evidence type="ECO:0000256" key="4">
    <source>
        <dbReference type="ARBA" id="ARBA00022771"/>
    </source>
</evidence>
<dbReference type="PROSITE" id="PS50144">
    <property type="entry name" value="MATH"/>
    <property type="match status" value="1"/>
</dbReference>
<dbReference type="Gene3D" id="2.60.210.10">
    <property type="entry name" value="Apoptosis, Tumor Necrosis Factor Receptor Associated Protein 2, Chain A"/>
    <property type="match status" value="1"/>
</dbReference>
<feature type="region of interest" description="Disordered" evidence="7">
    <location>
        <begin position="827"/>
        <end position="874"/>
    </location>
</feature>
<proteinExistence type="predicted"/>
<dbReference type="CDD" id="cd19779">
    <property type="entry name" value="Bbox2_TRIM37_C-VIII"/>
    <property type="match status" value="1"/>
</dbReference>
<dbReference type="GO" id="GO:0016235">
    <property type="term" value="C:aggresome"/>
    <property type="evidence" value="ECO:0007669"/>
    <property type="project" value="TreeGrafter"/>
</dbReference>
<dbReference type="Gene3D" id="3.30.160.60">
    <property type="entry name" value="Classic Zinc Finger"/>
    <property type="match status" value="1"/>
</dbReference>
<comment type="subcellular location">
    <subcellularLocation>
        <location evidence="1">Cytoplasm</location>
    </subcellularLocation>
</comment>
<organism evidence="11 12">
    <name type="scientific">Bemisia tabaci</name>
    <name type="common">Sweetpotato whitefly</name>
    <name type="synonym">Aleurodes tabaci</name>
    <dbReference type="NCBI Taxonomy" id="7038"/>
    <lineage>
        <taxon>Eukaryota</taxon>
        <taxon>Metazoa</taxon>
        <taxon>Ecdysozoa</taxon>
        <taxon>Arthropoda</taxon>
        <taxon>Hexapoda</taxon>
        <taxon>Insecta</taxon>
        <taxon>Pterygota</taxon>
        <taxon>Neoptera</taxon>
        <taxon>Paraneoptera</taxon>
        <taxon>Hemiptera</taxon>
        <taxon>Sternorrhyncha</taxon>
        <taxon>Aleyrodoidea</taxon>
        <taxon>Aleyrodidae</taxon>
        <taxon>Aleyrodinae</taxon>
        <taxon>Bemisia</taxon>
    </lineage>
</organism>
<dbReference type="GO" id="GO:0008270">
    <property type="term" value="F:zinc ion binding"/>
    <property type="evidence" value="ECO:0007669"/>
    <property type="project" value="UniProtKB-KW"/>
</dbReference>
<evidence type="ECO:0008006" key="13">
    <source>
        <dbReference type="Google" id="ProtNLM"/>
    </source>
</evidence>
<dbReference type="PROSITE" id="PS50089">
    <property type="entry name" value="ZF_RING_2"/>
    <property type="match status" value="1"/>
</dbReference>
<feature type="region of interest" description="Disordered" evidence="7">
    <location>
        <begin position="695"/>
        <end position="728"/>
    </location>
</feature>
<dbReference type="EMBL" id="OU963869">
    <property type="protein sequence ID" value="CAH0394548.1"/>
    <property type="molecule type" value="Genomic_DNA"/>
</dbReference>
<accession>A0A9P0AHB3</accession>
<feature type="compositionally biased region" description="Polar residues" evidence="7">
    <location>
        <begin position="506"/>
        <end position="523"/>
    </location>
</feature>
<feature type="compositionally biased region" description="Basic residues" evidence="7">
    <location>
        <begin position="776"/>
        <end position="786"/>
    </location>
</feature>
<feature type="domain" description="B box-type" evidence="9">
    <location>
        <begin position="100"/>
        <end position="145"/>
    </location>
</feature>
<evidence type="ECO:0000256" key="1">
    <source>
        <dbReference type="ARBA" id="ARBA00004496"/>
    </source>
</evidence>
<sequence length="874" mass="98884">MASRDRSFKSEDDQSVETLAEVFKCFICMEKLRDAHLCPHCSKLCCYLCIRRWLMEQQQQQCPHCRASLLLSELVNCRWVEEVTQQLDTLQAVSSAASNKGESECDRCPLHQEKLSVYCWTCRKCICHQCALWGGHHSGHTFKPLDEVYEQHYSQIKEEVVQLKRRHSELISLVQEVNRNVDSVRVAKDERVREIRNAVELMIARLDSQLKNKLLTLMGQKNVLSAETEQLEALLLEIEHQLYSRSKSELINQSSEFSQTIHQIRKKPMASFVTAPVPADFQSEIVPCYDSCTFIMQQFTELQHKADPVYSNPLYVNGLCWRLKVYPDGNGVVRSKYLSVFLELSAGLPETSKYEYQVEMIHQGSSDASKNIVREFASDFEIGECWGYNRFFRLDLLASEGYLNVEHDTLILRFQVRPPTFFQKCRDQQWYIQQLLAIKSMQAQQINELKARLVIDSSRNMMNAVKGSSSNSTSNNNNYIVTGEAGLDSPSGSAYSVRLAEPPVSSPRSCETAQVTSKTSTKPASWENDSIVPILNACAPLKSPTKIRPLTASVSSPELFINSLRLASPTFSDSEEFAGFFSDNEGSQEENANNNCQSPVRHSLEENFNDENDVDDETMSGDNDVECPPPKRNPDKSGSEECATKLADELMLMQLLYEIQERSDDGFQDDASKFLSDQASKRGPYDNLLFSQLMQSSEPGRTKGRRLVPVPDDFSDLESPSVSPSGIKKETDQSVLYYSTALINSLKNRKTSYSDDEGIPQSQSHSKVQPQAKPLPRPRRRYHSKSRSPSLSPNRVFNSETWRSLLLLRDSGESRVPQSKLLEYLSKNKEVDASGISSQAVDKKKNKLRMRSDQDLDTPEKDNSASRGCSSSGN</sequence>
<dbReference type="InterPro" id="IPR037299">
    <property type="entry name" value="TRIM37_MATH"/>
</dbReference>
<evidence type="ECO:0000313" key="11">
    <source>
        <dbReference type="EMBL" id="CAH0394548.1"/>
    </source>
</evidence>
<feature type="region of interest" description="Disordered" evidence="7">
    <location>
        <begin position="580"/>
        <end position="599"/>
    </location>
</feature>
<evidence type="ECO:0000256" key="6">
    <source>
        <dbReference type="PROSITE-ProRule" id="PRU00024"/>
    </source>
</evidence>
<dbReference type="GO" id="GO:0051865">
    <property type="term" value="P:protein autoubiquitination"/>
    <property type="evidence" value="ECO:0007669"/>
    <property type="project" value="TreeGrafter"/>
</dbReference>
<dbReference type="SUPFAM" id="SSF57850">
    <property type="entry name" value="RING/U-box"/>
    <property type="match status" value="1"/>
</dbReference>
<dbReference type="InterPro" id="IPR013083">
    <property type="entry name" value="Znf_RING/FYVE/PHD"/>
</dbReference>